<evidence type="ECO:0000256" key="2">
    <source>
        <dbReference type="ARBA" id="ARBA00008072"/>
    </source>
</evidence>
<comment type="caution">
    <text evidence="9">The sequence shown here is derived from an EMBL/GenBank/DDBJ whole genome shotgun (WGS) entry which is preliminary data.</text>
</comment>
<reference evidence="9" key="2">
    <citation type="submission" date="2021-10" db="EMBL/GenBank/DDBJ databases">
        <title>Phylogenomics reveals ancestral predisposition of the termite-cultivated fungus Termitomyces towards a domesticated lifestyle.</title>
        <authorList>
            <person name="Auxier B."/>
            <person name="Grum-Grzhimaylo A."/>
            <person name="Cardenas M.E."/>
            <person name="Lodge J.D."/>
            <person name="Laessoe T."/>
            <person name="Pedersen O."/>
            <person name="Smith M.E."/>
            <person name="Kuyper T.W."/>
            <person name="Franco-Molano E.A."/>
            <person name="Baroni T.J."/>
            <person name="Aanen D.K."/>
        </authorList>
    </citation>
    <scope>NUCLEOTIDE SEQUENCE</scope>
    <source>
        <strain evidence="9">AP01</strain>
        <tissue evidence="9">Mycelium</tissue>
    </source>
</reference>
<dbReference type="SMART" id="SM00829">
    <property type="entry name" value="PKS_ER"/>
    <property type="match status" value="1"/>
</dbReference>
<evidence type="ECO:0000256" key="5">
    <source>
        <dbReference type="ARBA" id="ARBA00022833"/>
    </source>
</evidence>
<evidence type="ECO:0000259" key="8">
    <source>
        <dbReference type="SMART" id="SM00829"/>
    </source>
</evidence>
<dbReference type="Pfam" id="PF08240">
    <property type="entry name" value="ADH_N"/>
    <property type="match status" value="1"/>
</dbReference>
<organism evidence="9 10">
    <name type="scientific">Asterophora parasitica</name>
    <dbReference type="NCBI Taxonomy" id="117018"/>
    <lineage>
        <taxon>Eukaryota</taxon>
        <taxon>Fungi</taxon>
        <taxon>Dikarya</taxon>
        <taxon>Basidiomycota</taxon>
        <taxon>Agaricomycotina</taxon>
        <taxon>Agaricomycetes</taxon>
        <taxon>Agaricomycetidae</taxon>
        <taxon>Agaricales</taxon>
        <taxon>Tricholomatineae</taxon>
        <taxon>Lyophyllaceae</taxon>
        <taxon>Asterophora</taxon>
    </lineage>
</organism>
<sequence length="339" mass="35547">MPSSYDIPAVQTAAVVPESGGTIQVKADHPVPTQEQLAPNECLVKMHCTGVCHTDLHAALGDWPVAAKIPLIGGHEGVGEIVAIGAHTIDSPVKVGDRVGIKWLADSCLNCEACRKGREQNCDQAKLSGFTVDGTFSEYVVSYVRHVTPIPEGFDSNAAASILCAGVTVYRALKYSQTSPGDWVVLPGAGGGLGHLAVQYAKYMGLRVIAIDTGASKKKLVEELGADHWIDFKESKDIVAEIKSVTGGAGAHSAVVTAASASGYQQAIEYLRTGGTLMAVGLPGDATLNASIFFTVFKSISILGSYVGNRQDAREAIDIAARGGVKCHFQVRGLGDLEE</sequence>
<evidence type="ECO:0000313" key="10">
    <source>
        <dbReference type="Proteomes" id="UP000775547"/>
    </source>
</evidence>
<evidence type="ECO:0000313" key="9">
    <source>
        <dbReference type="EMBL" id="KAG5646361.1"/>
    </source>
</evidence>
<dbReference type="PANTHER" id="PTHR42940:SF3">
    <property type="entry name" value="ALCOHOL DEHYDROGENASE 1-RELATED"/>
    <property type="match status" value="1"/>
</dbReference>
<comment type="cofactor">
    <cofactor evidence="1">
        <name>Zn(2+)</name>
        <dbReference type="ChEBI" id="CHEBI:29105"/>
    </cofactor>
</comment>
<dbReference type="Pfam" id="PF00107">
    <property type="entry name" value="ADH_zinc_N"/>
    <property type="match status" value="1"/>
</dbReference>
<dbReference type="InterPro" id="IPR013149">
    <property type="entry name" value="ADH-like_C"/>
</dbReference>
<dbReference type="InterPro" id="IPR013154">
    <property type="entry name" value="ADH-like_N"/>
</dbReference>
<dbReference type="OrthoDB" id="1879366at2759"/>
<dbReference type="GO" id="GO:0004022">
    <property type="term" value="F:alcohol dehydrogenase (NAD+) activity"/>
    <property type="evidence" value="ECO:0007669"/>
    <property type="project" value="UniProtKB-EC"/>
</dbReference>
<dbReference type="InterPro" id="IPR036291">
    <property type="entry name" value="NAD(P)-bd_dom_sf"/>
</dbReference>
<protein>
    <recommendedName>
        <fullName evidence="3">alcohol dehydrogenase</fullName>
        <ecNumber evidence="3">1.1.1.1</ecNumber>
    </recommendedName>
</protein>
<dbReference type="SUPFAM" id="SSF50129">
    <property type="entry name" value="GroES-like"/>
    <property type="match status" value="1"/>
</dbReference>
<evidence type="ECO:0000256" key="6">
    <source>
        <dbReference type="ARBA" id="ARBA00023002"/>
    </source>
</evidence>
<evidence type="ECO:0000256" key="3">
    <source>
        <dbReference type="ARBA" id="ARBA00013190"/>
    </source>
</evidence>
<accession>A0A9P7KC20</accession>
<dbReference type="FunFam" id="3.40.50.720:FF:000039">
    <property type="entry name" value="Alcohol dehydrogenase AdhP"/>
    <property type="match status" value="1"/>
</dbReference>
<dbReference type="EC" id="1.1.1.1" evidence="3"/>
<dbReference type="EMBL" id="JABCKV010000022">
    <property type="protein sequence ID" value="KAG5646361.1"/>
    <property type="molecule type" value="Genomic_DNA"/>
</dbReference>
<dbReference type="SUPFAM" id="SSF51735">
    <property type="entry name" value="NAD(P)-binding Rossmann-fold domains"/>
    <property type="match status" value="1"/>
</dbReference>
<dbReference type="PANTHER" id="PTHR42940">
    <property type="entry name" value="ALCOHOL DEHYDROGENASE 1-RELATED"/>
    <property type="match status" value="1"/>
</dbReference>
<evidence type="ECO:0000256" key="7">
    <source>
        <dbReference type="ARBA" id="ARBA00023027"/>
    </source>
</evidence>
<keyword evidence="5" id="KW-0862">Zinc</keyword>
<dbReference type="AlphaFoldDB" id="A0A9P7KC20"/>
<gene>
    <name evidence="9" type="ORF">DXG03_003684</name>
</gene>
<comment type="similarity">
    <text evidence="2">Belongs to the zinc-containing alcohol dehydrogenase family.</text>
</comment>
<dbReference type="Gene3D" id="3.40.50.720">
    <property type="entry name" value="NAD(P)-binding Rossmann-like Domain"/>
    <property type="match status" value="1"/>
</dbReference>
<dbReference type="GO" id="GO:0046872">
    <property type="term" value="F:metal ion binding"/>
    <property type="evidence" value="ECO:0007669"/>
    <property type="project" value="UniProtKB-KW"/>
</dbReference>
<feature type="domain" description="Enoyl reductase (ER)" evidence="8">
    <location>
        <begin position="20"/>
        <end position="325"/>
    </location>
</feature>
<dbReference type="GO" id="GO:0005737">
    <property type="term" value="C:cytoplasm"/>
    <property type="evidence" value="ECO:0007669"/>
    <property type="project" value="TreeGrafter"/>
</dbReference>
<keyword evidence="6" id="KW-0560">Oxidoreductase</keyword>
<dbReference type="Proteomes" id="UP000775547">
    <property type="component" value="Unassembled WGS sequence"/>
</dbReference>
<evidence type="ECO:0000256" key="1">
    <source>
        <dbReference type="ARBA" id="ARBA00001947"/>
    </source>
</evidence>
<reference evidence="9" key="1">
    <citation type="submission" date="2020-07" db="EMBL/GenBank/DDBJ databases">
        <authorList>
            <person name="Nieuwenhuis M."/>
            <person name="Van De Peppel L.J.J."/>
        </authorList>
    </citation>
    <scope>NUCLEOTIDE SEQUENCE</scope>
    <source>
        <strain evidence="9">AP01</strain>
        <tissue evidence="9">Mycelium</tissue>
    </source>
</reference>
<dbReference type="InterPro" id="IPR011032">
    <property type="entry name" value="GroES-like_sf"/>
</dbReference>
<dbReference type="CDD" id="cd08297">
    <property type="entry name" value="CAD3"/>
    <property type="match status" value="1"/>
</dbReference>
<dbReference type="Gene3D" id="3.90.180.10">
    <property type="entry name" value="Medium-chain alcohol dehydrogenases, catalytic domain"/>
    <property type="match status" value="1"/>
</dbReference>
<proteinExistence type="inferred from homology"/>
<evidence type="ECO:0000256" key="4">
    <source>
        <dbReference type="ARBA" id="ARBA00022723"/>
    </source>
</evidence>
<keyword evidence="10" id="KW-1185">Reference proteome</keyword>
<keyword evidence="4" id="KW-0479">Metal-binding</keyword>
<dbReference type="InterPro" id="IPR020843">
    <property type="entry name" value="ER"/>
</dbReference>
<name>A0A9P7KC20_9AGAR</name>
<keyword evidence="7" id="KW-0520">NAD</keyword>